<dbReference type="RefSeq" id="WP_090549123.1">
    <property type="nucleotide sequence ID" value="NZ_FNFP01000001.1"/>
</dbReference>
<dbReference type="InterPro" id="IPR009577">
    <property type="entry name" value="Sm_multidrug_ex"/>
</dbReference>
<evidence type="ECO:0000313" key="2">
    <source>
        <dbReference type="EMBL" id="SDJ90565.1"/>
    </source>
</evidence>
<dbReference type="EMBL" id="FNFP01000001">
    <property type="protein sequence ID" value="SDJ90565.1"/>
    <property type="molecule type" value="Genomic_DNA"/>
</dbReference>
<sequence>MERMLELITHELMVLLIAAMPLIEVRGAIPIGVSLGMHPAHATVLGIVGSLIPVPLLLLFIKPFIFYFRNMRIFSKVIDRAVKKILKKSKNIEKYSVVGLVLFVAVPLPTTGIWSGCLAAILFNIPFKQAFPAIALGAVIAGSIMFVLSYVIVTI</sequence>
<dbReference type="PANTHER" id="PTHR36007:SF2">
    <property type="entry name" value="TRANSPORT PROTEIN-RELATED"/>
    <property type="match status" value="1"/>
</dbReference>
<keyword evidence="3" id="KW-1185">Reference proteome</keyword>
<dbReference type="OrthoDB" id="360192at2"/>
<reference evidence="2 3" key="1">
    <citation type="submission" date="2016-10" db="EMBL/GenBank/DDBJ databases">
        <authorList>
            <person name="de Groot N.N."/>
        </authorList>
    </citation>
    <scope>NUCLEOTIDE SEQUENCE [LARGE SCALE GENOMIC DNA]</scope>
    <source>
        <strain evidence="2 3">DSM 18346</strain>
    </source>
</reference>
<protein>
    <submittedName>
        <fullName evidence="2">Uncharacterized membrane protein</fullName>
    </submittedName>
</protein>
<name>A0A1G8XKZ0_9FIRM</name>
<feature type="transmembrane region" description="Helical" evidence="1">
    <location>
        <begin position="131"/>
        <end position="153"/>
    </location>
</feature>
<evidence type="ECO:0000313" key="3">
    <source>
        <dbReference type="Proteomes" id="UP000198718"/>
    </source>
</evidence>
<proteinExistence type="predicted"/>
<feature type="transmembrane region" description="Helical" evidence="1">
    <location>
        <begin position="97"/>
        <end position="125"/>
    </location>
</feature>
<keyword evidence="1" id="KW-1133">Transmembrane helix</keyword>
<evidence type="ECO:0000256" key="1">
    <source>
        <dbReference type="SAM" id="Phobius"/>
    </source>
</evidence>
<dbReference type="PANTHER" id="PTHR36007">
    <property type="entry name" value="TRANSPORT PROTEIN-RELATED"/>
    <property type="match status" value="1"/>
</dbReference>
<dbReference type="AlphaFoldDB" id="A0A1G8XKZ0"/>
<dbReference type="Pfam" id="PF06695">
    <property type="entry name" value="Sm_multidrug_ex"/>
    <property type="match status" value="1"/>
</dbReference>
<gene>
    <name evidence="2" type="ORF">SAMN05660472_00235</name>
</gene>
<organism evidence="2 3">
    <name type="scientific">Natronincola ferrireducens</name>
    <dbReference type="NCBI Taxonomy" id="393762"/>
    <lineage>
        <taxon>Bacteria</taxon>
        <taxon>Bacillati</taxon>
        <taxon>Bacillota</taxon>
        <taxon>Clostridia</taxon>
        <taxon>Peptostreptococcales</taxon>
        <taxon>Natronincolaceae</taxon>
        <taxon>Natronincola</taxon>
    </lineage>
</organism>
<keyword evidence="1" id="KW-0812">Transmembrane</keyword>
<keyword evidence="1" id="KW-0472">Membrane</keyword>
<accession>A0A1G8XKZ0</accession>
<feature type="transmembrane region" description="Helical" evidence="1">
    <location>
        <begin position="43"/>
        <end position="68"/>
    </location>
</feature>
<dbReference type="Proteomes" id="UP000198718">
    <property type="component" value="Unassembled WGS sequence"/>
</dbReference>